<evidence type="ECO:0000313" key="2">
    <source>
        <dbReference type="Proteomes" id="UP000233080"/>
    </source>
</evidence>
<proteinExistence type="predicted"/>
<sequence length="66" mass="7630">MLVRMWKKESPAWYTIGNVNWYSHHGRLQRFLKKLKIDLYTPAIPLLATPFLPFCGPARAAQGSWG</sequence>
<evidence type="ECO:0000313" key="1">
    <source>
        <dbReference type="Ensembl" id="ENSCANP00000017059.1"/>
    </source>
</evidence>
<accession>A0A2K5IK62</accession>
<dbReference type="Ensembl" id="ENSCANT00000040003.1">
    <property type="protein sequence ID" value="ENSCANP00000017059.1"/>
    <property type="gene ID" value="ENSCANG00000031999.1"/>
</dbReference>
<protein>
    <submittedName>
        <fullName evidence="1">Uncharacterized protein</fullName>
    </submittedName>
</protein>
<organism evidence="1 2">
    <name type="scientific">Colobus angolensis palliatus</name>
    <name type="common">Peters' Angolan colobus</name>
    <dbReference type="NCBI Taxonomy" id="336983"/>
    <lineage>
        <taxon>Eukaryota</taxon>
        <taxon>Metazoa</taxon>
        <taxon>Chordata</taxon>
        <taxon>Craniata</taxon>
        <taxon>Vertebrata</taxon>
        <taxon>Euteleostomi</taxon>
        <taxon>Mammalia</taxon>
        <taxon>Eutheria</taxon>
        <taxon>Euarchontoglires</taxon>
        <taxon>Primates</taxon>
        <taxon>Haplorrhini</taxon>
        <taxon>Catarrhini</taxon>
        <taxon>Cercopithecidae</taxon>
        <taxon>Colobinae</taxon>
        <taxon>Colobus</taxon>
    </lineage>
</organism>
<dbReference type="AlphaFoldDB" id="A0A2K5IK62"/>
<dbReference type="Proteomes" id="UP000233080">
    <property type="component" value="Unassembled WGS sequence"/>
</dbReference>
<reference evidence="1" key="2">
    <citation type="submission" date="2025-09" db="UniProtKB">
        <authorList>
            <consortium name="Ensembl"/>
        </authorList>
    </citation>
    <scope>IDENTIFICATION</scope>
</reference>
<keyword evidence="2" id="KW-1185">Reference proteome</keyword>
<reference evidence="1" key="1">
    <citation type="submission" date="2025-08" db="UniProtKB">
        <authorList>
            <consortium name="Ensembl"/>
        </authorList>
    </citation>
    <scope>IDENTIFICATION</scope>
</reference>
<name>A0A2K5IK62_COLAP</name>